<accession>A0A397TQC0</accession>
<evidence type="ECO:0000313" key="3">
    <source>
        <dbReference type="Proteomes" id="UP000266673"/>
    </source>
</evidence>
<keyword evidence="3" id="KW-1185">Reference proteome</keyword>
<dbReference type="OrthoDB" id="1751210at2759"/>
<organism evidence="2 3">
    <name type="scientific">Gigaspora rosea</name>
    <dbReference type="NCBI Taxonomy" id="44941"/>
    <lineage>
        <taxon>Eukaryota</taxon>
        <taxon>Fungi</taxon>
        <taxon>Fungi incertae sedis</taxon>
        <taxon>Mucoromycota</taxon>
        <taxon>Glomeromycotina</taxon>
        <taxon>Glomeromycetes</taxon>
        <taxon>Diversisporales</taxon>
        <taxon>Gigasporaceae</taxon>
        <taxon>Gigaspora</taxon>
    </lineage>
</organism>
<feature type="region of interest" description="Disordered" evidence="1">
    <location>
        <begin position="239"/>
        <end position="268"/>
    </location>
</feature>
<reference evidence="2 3" key="1">
    <citation type="submission" date="2018-06" db="EMBL/GenBank/DDBJ databases">
        <title>Comparative genomics reveals the genomic features of Rhizophagus irregularis, R. cerebriforme, R. diaphanum and Gigaspora rosea, and their symbiotic lifestyle signature.</title>
        <authorList>
            <person name="Morin E."/>
            <person name="San Clemente H."/>
            <person name="Chen E.C.H."/>
            <person name="De La Providencia I."/>
            <person name="Hainaut M."/>
            <person name="Kuo A."/>
            <person name="Kohler A."/>
            <person name="Murat C."/>
            <person name="Tang N."/>
            <person name="Roy S."/>
            <person name="Loubradou J."/>
            <person name="Henrissat B."/>
            <person name="Grigoriev I.V."/>
            <person name="Corradi N."/>
            <person name="Roux C."/>
            <person name="Martin F.M."/>
        </authorList>
    </citation>
    <scope>NUCLEOTIDE SEQUENCE [LARGE SCALE GENOMIC DNA]</scope>
    <source>
        <strain evidence="2 3">DAOM 194757</strain>
    </source>
</reference>
<dbReference type="AlphaFoldDB" id="A0A397TQC0"/>
<name>A0A397TQC0_9GLOM</name>
<evidence type="ECO:0000256" key="1">
    <source>
        <dbReference type="SAM" id="MobiDB-lite"/>
    </source>
</evidence>
<dbReference type="EMBL" id="QKWP01005297">
    <property type="protein sequence ID" value="RIB00104.1"/>
    <property type="molecule type" value="Genomic_DNA"/>
</dbReference>
<protein>
    <submittedName>
        <fullName evidence="2">Uncharacterized protein</fullName>
    </submittedName>
</protein>
<comment type="caution">
    <text evidence="2">The sequence shown here is derived from an EMBL/GenBank/DDBJ whole genome shotgun (WGS) entry which is preliminary data.</text>
</comment>
<dbReference type="Proteomes" id="UP000266673">
    <property type="component" value="Unassembled WGS sequence"/>
</dbReference>
<gene>
    <name evidence="2" type="ORF">C2G38_2051888</name>
</gene>
<sequence>MSIPILWQVPFSLKQRPLFITGYFSSLGKEEKAILRNCCITAEFSETLKTLKPTQLESKVKEWIQIRGYDVATIIILLVKALILDGTTLQQFSLFGSFIDPEILHSLHQAGLSGYSSTATLFLKTSPTTSATPPLKNEMLYVNENNSDDSTYNEKASLESPNLIYAQDPSNDTQIVPISPTNYSDFSSTEDLPTPITVKSMNYQIATPNIPPGFCPFFPPSMYPYIGYPVIPSITLKESPMVPSSDRPPRPKNYNFNDSDCKTQLYES</sequence>
<evidence type="ECO:0000313" key="2">
    <source>
        <dbReference type="EMBL" id="RIB00104.1"/>
    </source>
</evidence>
<proteinExistence type="predicted"/>